<organism evidence="2 3">
    <name type="scientific">Tuber magnatum</name>
    <name type="common">white Piedmont truffle</name>
    <dbReference type="NCBI Taxonomy" id="42249"/>
    <lineage>
        <taxon>Eukaryota</taxon>
        <taxon>Fungi</taxon>
        <taxon>Dikarya</taxon>
        <taxon>Ascomycota</taxon>
        <taxon>Pezizomycotina</taxon>
        <taxon>Pezizomycetes</taxon>
        <taxon>Pezizales</taxon>
        <taxon>Tuberaceae</taxon>
        <taxon>Tuber</taxon>
    </lineage>
</organism>
<feature type="compositionally biased region" description="Polar residues" evidence="1">
    <location>
        <begin position="545"/>
        <end position="556"/>
    </location>
</feature>
<comment type="caution">
    <text evidence="2">The sequence shown here is derived from an EMBL/GenBank/DDBJ whole genome shotgun (WGS) entry which is preliminary data.</text>
</comment>
<feature type="region of interest" description="Disordered" evidence="1">
    <location>
        <begin position="918"/>
        <end position="943"/>
    </location>
</feature>
<accession>A0A317STV0</accession>
<feature type="compositionally biased region" description="Polar residues" evidence="1">
    <location>
        <begin position="409"/>
        <end position="420"/>
    </location>
</feature>
<name>A0A317STV0_9PEZI</name>
<dbReference type="Proteomes" id="UP000246991">
    <property type="component" value="Unassembled WGS sequence"/>
</dbReference>
<dbReference type="EMBL" id="PYWC01000030">
    <property type="protein sequence ID" value="PWW76826.1"/>
    <property type="molecule type" value="Genomic_DNA"/>
</dbReference>
<keyword evidence="3" id="KW-1185">Reference proteome</keyword>
<dbReference type="AlphaFoldDB" id="A0A317STV0"/>
<feature type="compositionally biased region" description="Basic and acidic residues" evidence="1">
    <location>
        <begin position="918"/>
        <end position="933"/>
    </location>
</feature>
<protein>
    <submittedName>
        <fullName evidence="2">Uncharacterized protein</fullName>
    </submittedName>
</protein>
<sequence length="943" mass="104716">MSFVFEGFGVGLTEHVQAHERTSDILRTYLHGIIHAPCLILSLGGELEKLRALLGQIIDENNNPHSTILRIDNKIAAHKTLQLAVTGVNATLADAENLLRSCRIHAAQTEKWWANFGMKMRFNGGDRGLLNALGDIRYHCWVFEIAYRVLRRDHIDVLIETADPVEQYLEQLLSLLTSGVGGIVDDSIVIKFNENSAINGGTFTNDFKLDTVLKSCMYWVYKAGSDIKNAGISGTLTAEGWLNLIKSYWIFNKIREDPRSEQMVGELQAILALVSTEIAFSMKRLLEAKVELPDWNTLNSLGDFRILIDDADEEIELPVSEKHTKQHSPKPPTENLPNAPSVQMSNVAVHPAEYSTYERYSAKSYPDDELENAFHSLGVVSRETRQEKSPQHLKESQLVSECEDALRSTKGTSLDRSNTRILRKKVPEPKPPSSSPDTGVNGGASISYVNGLRIAKNRQDTGSQNSSAMGKSGFLEDRRLDSPTLGNFTASRSSATASPASMSPINSMQFGVPPLQSSRPKERNAPRKVSPSKQNYYSTKPLPPLNTSSAPFSPSDVSPGGFGAHSGRDFSLSQSQGGWTPAINGYMSPVSPTYPYTAARNSAGSFSEPVEHGVRPGEMEVMKDEFKALDVLASDSCDPEGSWDECVVRIFRNAMGDLRVLTQREGSTDQRFVVLKDAELVPEYGYHENFPVIFVRKAGVGGYSIQSGSKGKATLSSAELCPITLYYRFKNVVDMFLFQLAFTGESVEADVQAVRTIRYKRGLLDGDHCNYKARIQLWKEEDNPAVSSGNSSRAPSITGTFRSRPNKSSILKVHSTRLVMYLDEIIMTLFITDDITIEAKTKYRCLKIKPSSHKAFGNPGSVKACVIGNRDLSGGIRLDLEGLLIEDQEDFDDFKWFEIDFQTLEEMKNFHEDFQGALQERRKERKRVDDLQRKAAAGTRTSG</sequence>
<feature type="compositionally biased region" description="Low complexity" evidence="1">
    <location>
        <begin position="489"/>
        <end position="504"/>
    </location>
</feature>
<feature type="region of interest" description="Disordered" evidence="1">
    <location>
        <begin position="457"/>
        <end position="575"/>
    </location>
</feature>
<feature type="compositionally biased region" description="Polar residues" evidence="1">
    <location>
        <begin position="460"/>
        <end position="469"/>
    </location>
</feature>
<proteinExistence type="predicted"/>
<feature type="region of interest" description="Disordered" evidence="1">
    <location>
        <begin position="320"/>
        <end position="340"/>
    </location>
</feature>
<dbReference type="OrthoDB" id="5330919at2759"/>
<evidence type="ECO:0000313" key="2">
    <source>
        <dbReference type="EMBL" id="PWW76826.1"/>
    </source>
</evidence>
<gene>
    <name evidence="2" type="ORF">C7212DRAFT_363776</name>
</gene>
<evidence type="ECO:0000313" key="3">
    <source>
        <dbReference type="Proteomes" id="UP000246991"/>
    </source>
</evidence>
<feature type="region of interest" description="Disordered" evidence="1">
    <location>
        <begin position="382"/>
        <end position="445"/>
    </location>
</feature>
<feature type="compositionally biased region" description="Basic and acidic residues" evidence="1">
    <location>
        <begin position="382"/>
        <end position="395"/>
    </location>
</feature>
<reference evidence="2 3" key="1">
    <citation type="submission" date="2018-03" db="EMBL/GenBank/DDBJ databases">
        <title>Genomes of Pezizomycetes fungi and the evolution of truffles.</title>
        <authorList>
            <person name="Murat C."/>
            <person name="Payen T."/>
            <person name="Noel B."/>
            <person name="Kuo A."/>
            <person name="Martin F.M."/>
        </authorList>
    </citation>
    <scope>NUCLEOTIDE SEQUENCE [LARGE SCALE GENOMIC DNA]</scope>
    <source>
        <strain evidence="2">091103-1</strain>
    </source>
</reference>
<evidence type="ECO:0000256" key="1">
    <source>
        <dbReference type="SAM" id="MobiDB-lite"/>
    </source>
</evidence>